<keyword evidence="2" id="KW-1185">Reference proteome</keyword>
<dbReference type="Proteomes" id="UP000681794">
    <property type="component" value="Chromosome"/>
</dbReference>
<gene>
    <name evidence="1" type="ORF">KM842_09730</name>
</gene>
<name>A0ACD1E118_9MICO</name>
<evidence type="ECO:0000313" key="1">
    <source>
        <dbReference type="EMBL" id="QWS32570.1"/>
    </source>
</evidence>
<protein>
    <submittedName>
        <fullName evidence="1">LuxR family transcriptional regulator</fullName>
    </submittedName>
</protein>
<reference evidence="1" key="1">
    <citation type="submission" date="2021-06" db="EMBL/GenBank/DDBJ databases">
        <authorList>
            <person name="Ellington A.J."/>
            <person name="Bryan N.C."/>
            <person name="Christner B.C."/>
            <person name="Reisch C.R."/>
        </authorList>
    </citation>
    <scope>NUCLEOTIDE SEQUENCE</scope>
    <source>
        <strain evidence="1">L6-1</strain>
    </source>
</reference>
<organism evidence="1 2">
    <name type="scientific">Curtobacterium aetherium</name>
    <dbReference type="NCBI Taxonomy" id="2841594"/>
    <lineage>
        <taxon>Bacteria</taxon>
        <taxon>Bacillati</taxon>
        <taxon>Actinomycetota</taxon>
        <taxon>Actinomycetes</taxon>
        <taxon>Micrococcales</taxon>
        <taxon>Microbacteriaceae</taxon>
        <taxon>Curtobacterium</taxon>
    </lineage>
</organism>
<accession>A0ACD1E118</accession>
<evidence type="ECO:0000313" key="2">
    <source>
        <dbReference type="Proteomes" id="UP000681794"/>
    </source>
</evidence>
<dbReference type="EMBL" id="CP076544">
    <property type="protein sequence ID" value="QWS32570.1"/>
    <property type="molecule type" value="Genomic_DNA"/>
</dbReference>
<sequence length="910" mass="96877">MSEHIHRLVGRDAEARLIANAFDEARAGLGSAVLIEGEPGIGKTALLSDTAAVVGDHARFVLRARGVRSATDVAFGALHELLNPLTAYIDALPGRQASALDVAFGRRTGPTPDRLVLGVAVLGLLEEACTHGTVVLLLDDLHWMDRTSVHALLFAAPRLTALRVLLVATSRTGGQVSDPADAFPTVVRLGPLDDVAAAQLLSDVAGHLPDRKRSRVRREAYGNPLALLEFSAADAGATRSRTTDRMSARLERSFLDGVRLLPQDAQEALLLVAAGEGATVRELEEAVAAAGLGAADLATLEREGFVRRDGDRIVPRHPLVASAHYDAADPLRRRAAHDVLATAVRAPDRRALHRAAATVGLDESVAADLDRVAETALRHGAPAEAATAWQRAADLSPDPTHQANRLVEAAEAARRAGASDDASVLLRRAEPLAELSDARTQHRFARAEWMLSMTADHRGRGAAELVAFAGTRSEASERAEVLLWAAAKCYIHQEPDGVRELVASTVERAAQEHEDRDTAVLADVTLALVRTGRPLNDATVDRFLDRAQATDGVIINCLAFAAEEAGDMALSDRCWTAGARLFHDAARTSDEATALCGRASPRTTAGHLTDGLADADRSARLSEELELPVVTGMALAEAARALARAGDREGARARLDALTRIPVAQGFARIVATAAWAAALIAADEGRHDDALAHLARTSVNRPVAMWSGADLVEAAIRTGDASPVLEWLDEAEQVAEVTGSSHLRLLVARSRGLLAVDDAEALEHLSSAVELGSPSTMPFDLAVARLHLGERLRRVRRIVDAREQLAQAVRLFDGVGARSWAARARTELRAAGGVAERDVARETADDLLTPQELLVSRMASTGRTNKQIADEVYLSHRTVAAHLSRAFTKLGISRRSQLVGVLAPADAPD</sequence>
<proteinExistence type="predicted"/>